<dbReference type="EMBL" id="CAJGYO010000007">
    <property type="protein sequence ID" value="CAD6243371.1"/>
    <property type="molecule type" value="Genomic_DNA"/>
</dbReference>
<dbReference type="Pfam" id="PF04937">
    <property type="entry name" value="DUF659"/>
    <property type="match status" value="1"/>
</dbReference>
<evidence type="ECO:0000313" key="5">
    <source>
        <dbReference type="Proteomes" id="UP000604825"/>
    </source>
</evidence>
<name>A0A811P9S6_9POAL</name>
<feature type="compositionally biased region" description="Acidic residues" evidence="1">
    <location>
        <begin position="698"/>
        <end position="721"/>
    </location>
</feature>
<feature type="domain" description="HAT C-terminal dimerisation" evidence="3">
    <location>
        <begin position="553"/>
        <end position="619"/>
    </location>
</feature>
<dbReference type="InterPro" id="IPR008906">
    <property type="entry name" value="HATC_C_dom"/>
</dbReference>
<dbReference type="AlphaFoldDB" id="A0A811P9S6"/>
<comment type="caution">
    <text evidence="4">The sequence shown here is derived from an EMBL/GenBank/DDBJ whole genome shotgun (WGS) entry which is preliminary data.</text>
</comment>
<proteinExistence type="predicted"/>
<organism evidence="4 5">
    <name type="scientific">Miscanthus lutarioriparius</name>
    <dbReference type="NCBI Taxonomy" id="422564"/>
    <lineage>
        <taxon>Eukaryota</taxon>
        <taxon>Viridiplantae</taxon>
        <taxon>Streptophyta</taxon>
        <taxon>Embryophyta</taxon>
        <taxon>Tracheophyta</taxon>
        <taxon>Spermatophyta</taxon>
        <taxon>Magnoliopsida</taxon>
        <taxon>Liliopsida</taxon>
        <taxon>Poales</taxon>
        <taxon>Poaceae</taxon>
        <taxon>PACMAD clade</taxon>
        <taxon>Panicoideae</taxon>
        <taxon>Andropogonodae</taxon>
        <taxon>Andropogoneae</taxon>
        <taxon>Saccharinae</taxon>
        <taxon>Miscanthus</taxon>
    </lineage>
</organism>
<dbReference type="PANTHER" id="PTHR32166">
    <property type="entry name" value="OSJNBA0013A04.12 PROTEIN"/>
    <property type="match status" value="1"/>
</dbReference>
<keyword evidence="5" id="KW-1185">Reference proteome</keyword>
<gene>
    <name evidence="4" type="ORF">NCGR_LOCUS28552</name>
</gene>
<dbReference type="OrthoDB" id="663072at2759"/>
<accession>A0A811P9S6</accession>
<dbReference type="PANTHER" id="PTHR32166:SF74">
    <property type="entry name" value="OS05G0256350 PROTEIN"/>
    <property type="match status" value="1"/>
</dbReference>
<dbReference type="Proteomes" id="UP000604825">
    <property type="component" value="Unassembled WGS sequence"/>
</dbReference>
<evidence type="ECO:0000259" key="2">
    <source>
        <dbReference type="Pfam" id="PF04937"/>
    </source>
</evidence>
<feature type="region of interest" description="Disordered" evidence="1">
    <location>
        <begin position="687"/>
        <end position="728"/>
    </location>
</feature>
<sequence length="728" mass="82691">MALFCTLHECSCALCCTPILIIYNLCYAIFRMSSAASVPSINPSSSLKRNSGDIGWDYGVLVDPNNLNVIKCKFCDLVVRAGIYRLKQHVGGIHGEVRPCLKAPPKAIDKCKKVVDDSKQAKKARQEEKQDDSDVVILDDGPDVEETTINGEGLGDVGDSTQCKLGPMDKFTLPMDSSSLSNTKLVRQQRITEALWKERMHALKRYIARWVYKPNQHELREKLLYEEVEDTKKLLKLQEQEWAKNGCSIMTDAWIDQKRRSIMNMCVNCSIGTTFLESKEASAESHTGEFIFQYVDSCIEKIGIGKLKRFKTIIDQAKALTIFIYAHHKTLALMRKFTKKRDIIRSGVTRFASSFLTLQSLHEKKNELRAMPQSEEWERISHVKKTPKGVQATATLVKPNFWAGVALCLRVFEPLVKVLHMVDGDVKPSMAFLYGDILKAKKEIMVGLGNIDKAGTLNLYNNIIEIIDEKMKGRLDSPLHLAAYFLNPYYSYNDSSIFGEEEVMDGFFTAVETFYHGDYDKQNQVLNEDLHKFKYQTGHFAKPAAMAGYKDYNFFPAKWWGNYGTQVLTLQKMAIRILSLTSSSSNCERNWSCFDGVHTKKRNRLTCERVEQLVYIRFNNLHSKKKAKAKKNNKVDPLVAANATCAQGWMVDGGDDDNSNVDVVTGLTWQQIVDTCGPKEVTKLRRSARLAQPRQIEEDVQSEPEELPNEEEIEFESDQEEVVTTGYE</sequence>
<evidence type="ECO:0008006" key="6">
    <source>
        <dbReference type="Google" id="ProtNLM"/>
    </source>
</evidence>
<dbReference type="InterPro" id="IPR007021">
    <property type="entry name" value="DUF659"/>
</dbReference>
<dbReference type="Pfam" id="PF05699">
    <property type="entry name" value="Dimer_Tnp_hAT"/>
    <property type="match status" value="1"/>
</dbReference>
<reference evidence="4" key="1">
    <citation type="submission" date="2020-10" db="EMBL/GenBank/DDBJ databases">
        <authorList>
            <person name="Han B."/>
            <person name="Lu T."/>
            <person name="Zhao Q."/>
            <person name="Huang X."/>
            <person name="Zhao Y."/>
        </authorList>
    </citation>
    <scope>NUCLEOTIDE SEQUENCE</scope>
</reference>
<evidence type="ECO:0000259" key="3">
    <source>
        <dbReference type="Pfam" id="PF05699"/>
    </source>
</evidence>
<evidence type="ECO:0000313" key="4">
    <source>
        <dbReference type="EMBL" id="CAD6243371.1"/>
    </source>
</evidence>
<feature type="domain" description="DUF659" evidence="2">
    <location>
        <begin position="214"/>
        <end position="309"/>
    </location>
</feature>
<dbReference type="SUPFAM" id="SSF53098">
    <property type="entry name" value="Ribonuclease H-like"/>
    <property type="match status" value="1"/>
</dbReference>
<protein>
    <recommendedName>
        <fullName evidence="6">BED-type domain-containing protein</fullName>
    </recommendedName>
</protein>
<dbReference type="InterPro" id="IPR012337">
    <property type="entry name" value="RNaseH-like_sf"/>
</dbReference>
<evidence type="ECO:0000256" key="1">
    <source>
        <dbReference type="SAM" id="MobiDB-lite"/>
    </source>
</evidence>
<dbReference type="GO" id="GO:0046983">
    <property type="term" value="F:protein dimerization activity"/>
    <property type="evidence" value="ECO:0007669"/>
    <property type="project" value="InterPro"/>
</dbReference>